<keyword evidence="5" id="KW-0067">ATP-binding</keyword>
<dbReference type="InterPro" id="IPR015947">
    <property type="entry name" value="PUA-like_sf"/>
</dbReference>
<dbReference type="CDD" id="cd02027">
    <property type="entry name" value="APSK"/>
    <property type="match status" value="1"/>
</dbReference>
<dbReference type="Gene3D" id="3.10.400.10">
    <property type="entry name" value="Sulfate adenylyltransferase"/>
    <property type="match status" value="1"/>
</dbReference>
<dbReference type="SUPFAM" id="SSF52374">
    <property type="entry name" value="Nucleotidylyl transferase"/>
    <property type="match status" value="1"/>
</dbReference>
<sequence length="533" mass="57816">MKQLRPVSTTISGTAKLSANRLQGDTEVNGSVLPEDVLRDAPSYTPQPHELADLELLLSGAYAPLTGFLGRSDLTALRRRGRLADGTPWPVAVTLEIPRELAERLDLDDPLRRTIILTDPEGAPVAALEVSDAWPAGERSSGVGGVVRRMGDGGHGPFQRLRRTPEEVRALLPPGRVLGVIADRPLHRPQLAQIAHAARTLGAHLLIMIPVSGPGPDGLPPEALVRAIFAARDRMPPATIVAVPLLTRGDEMRDALLRARVLGSYGVTHALSTGEMLTGGNLRVLVPRELAYDNRDGQWRWRDDIPLRNRRLAMTPAEVDDLLDRGFPLPEWHTPPAVAKELVRARPPRRHRGLVVFFTGFSGSGKSTIARGLADSLREGGERTITLLDGDVVRRELSAGLGFSKADRDANVRRIGWVAAEVGRHRGVAVACPIAPYEKARAAVRAMAVEAGAGFVLVHVNTPLEVCEQRDRKGLYARARAGQLRGMTGIDDPYEEPADAELTIDTTTISVADAIEMVVAHLIEHGWVEPKMQ</sequence>
<evidence type="ECO:0000256" key="4">
    <source>
        <dbReference type="ARBA" id="ARBA00022741"/>
    </source>
</evidence>
<dbReference type="InterPro" id="IPR002891">
    <property type="entry name" value="APS"/>
</dbReference>
<dbReference type="GO" id="GO:0004020">
    <property type="term" value="F:adenylylsulfate kinase activity"/>
    <property type="evidence" value="ECO:0007669"/>
    <property type="project" value="UniProtKB-EC"/>
</dbReference>
<evidence type="ECO:0000313" key="10">
    <source>
        <dbReference type="Proteomes" id="UP001519654"/>
    </source>
</evidence>
<evidence type="ECO:0000256" key="3">
    <source>
        <dbReference type="ARBA" id="ARBA00022679"/>
    </source>
</evidence>
<dbReference type="InterPro" id="IPR059117">
    <property type="entry name" value="APS_kinase_dom"/>
</dbReference>
<dbReference type="SUPFAM" id="SSF52540">
    <property type="entry name" value="P-loop containing nucleoside triphosphate hydrolases"/>
    <property type="match status" value="1"/>
</dbReference>
<dbReference type="Proteomes" id="UP001519654">
    <property type="component" value="Unassembled WGS sequence"/>
</dbReference>
<dbReference type="InterPro" id="IPR014729">
    <property type="entry name" value="Rossmann-like_a/b/a_fold"/>
</dbReference>
<dbReference type="PANTHER" id="PTHR42700:SF1">
    <property type="entry name" value="SULFATE ADENYLYLTRANSFERASE"/>
    <property type="match status" value="1"/>
</dbReference>
<accession>A0ABS5Z1D4</accession>
<evidence type="ECO:0000256" key="5">
    <source>
        <dbReference type="ARBA" id="ARBA00022840"/>
    </source>
</evidence>
<evidence type="ECO:0000313" key="9">
    <source>
        <dbReference type="EMBL" id="MBU2668779.1"/>
    </source>
</evidence>
<protein>
    <recommendedName>
        <fullName evidence="2">adenylyl-sulfate kinase</fullName>
        <ecNumber evidence="2">2.7.1.25</ecNumber>
    </recommendedName>
</protein>
<feature type="domain" description="Sulphate adenylyltransferase catalytic" evidence="7">
    <location>
        <begin position="160"/>
        <end position="271"/>
    </location>
</feature>
<dbReference type="Pfam" id="PF01583">
    <property type="entry name" value="APS_kinase"/>
    <property type="match status" value="1"/>
</dbReference>
<name>A0ABS5Z1D4_9ACTN</name>
<dbReference type="PANTHER" id="PTHR42700">
    <property type="entry name" value="SULFATE ADENYLYLTRANSFERASE"/>
    <property type="match status" value="1"/>
</dbReference>
<dbReference type="SUPFAM" id="SSF88697">
    <property type="entry name" value="PUA domain-like"/>
    <property type="match status" value="1"/>
</dbReference>
<feature type="domain" description="APS kinase" evidence="6">
    <location>
        <begin position="352"/>
        <end position="505"/>
    </location>
</feature>
<comment type="catalytic activity">
    <reaction evidence="1">
        <text>adenosine 5'-phosphosulfate + ATP = 3'-phosphoadenylyl sulfate + ADP + H(+)</text>
        <dbReference type="Rhea" id="RHEA:24152"/>
        <dbReference type="ChEBI" id="CHEBI:15378"/>
        <dbReference type="ChEBI" id="CHEBI:30616"/>
        <dbReference type="ChEBI" id="CHEBI:58243"/>
        <dbReference type="ChEBI" id="CHEBI:58339"/>
        <dbReference type="ChEBI" id="CHEBI:456216"/>
        <dbReference type="EC" id="2.7.1.25"/>
    </reaction>
</comment>
<evidence type="ECO:0000256" key="2">
    <source>
        <dbReference type="ARBA" id="ARBA00012121"/>
    </source>
</evidence>
<gene>
    <name evidence="9" type="primary">cysC</name>
    <name evidence="9" type="ORF">KOI35_35240</name>
</gene>
<dbReference type="InterPro" id="IPR024951">
    <property type="entry name" value="Sulfurylase_cat_dom"/>
</dbReference>
<dbReference type="NCBIfam" id="TIGR00455">
    <property type="entry name" value="apsK"/>
    <property type="match status" value="1"/>
</dbReference>
<keyword evidence="4" id="KW-0547">Nucleotide-binding</keyword>
<feature type="domain" description="ATP-sulfurylase PUA-like" evidence="8">
    <location>
        <begin position="41"/>
        <end position="136"/>
    </location>
</feature>
<dbReference type="EMBL" id="JAHKKG010000012">
    <property type="protein sequence ID" value="MBU2668779.1"/>
    <property type="molecule type" value="Genomic_DNA"/>
</dbReference>
<keyword evidence="3 9" id="KW-0808">Transferase</keyword>
<evidence type="ECO:0000259" key="8">
    <source>
        <dbReference type="Pfam" id="PF14306"/>
    </source>
</evidence>
<dbReference type="NCBIfam" id="NF003013">
    <property type="entry name" value="PRK03846.1"/>
    <property type="match status" value="1"/>
</dbReference>
<evidence type="ECO:0000259" key="7">
    <source>
        <dbReference type="Pfam" id="PF01747"/>
    </source>
</evidence>
<evidence type="ECO:0000256" key="1">
    <source>
        <dbReference type="ARBA" id="ARBA00001823"/>
    </source>
</evidence>
<dbReference type="Gene3D" id="3.40.50.620">
    <property type="entry name" value="HUPs"/>
    <property type="match status" value="1"/>
</dbReference>
<dbReference type="InterPro" id="IPR027417">
    <property type="entry name" value="P-loop_NTPase"/>
</dbReference>
<keyword evidence="10" id="KW-1185">Reference proteome</keyword>
<dbReference type="Gene3D" id="3.40.50.300">
    <property type="entry name" value="P-loop containing nucleotide triphosphate hydrolases"/>
    <property type="match status" value="1"/>
</dbReference>
<dbReference type="Pfam" id="PF01747">
    <property type="entry name" value="ATP-sulfurylase"/>
    <property type="match status" value="1"/>
</dbReference>
<proteinExistence type="predicted"/>
<comment type="caution">
    <text evidence="9">The sequence shown here is derived from an EMBL/GenBank/DDBJ whole genome shotgun (WGS) entry which is preliminary data.</text>
</comment>
<organism evidence="9 10">
    <name type="scientific">Paractinoplanes bogorensis</name>
    <dbReference type="NCBI Taxonomy" id="1610840"/>
    <lineage>
        <taxon>Bacteria</taxon>
        <taxon>Bacillati</taxon>
        <taxon>Actinomycetota</taxon>
        <taxon>Actinomycetes</taxon>
        <taxon>Micromonosporales</taxon>
        <taxon>Micromonosporaceae</taxon>
        <taxon>Paractinoplanes</taxon>
    </lineage>
</organism>
<keyword evidence="9" id="KW-0418">Kinase</keyword>
<dbReference type="EC" id="2.7.1.25" evidence="2"/>
<dbReference type="InterPro" id="IPR050512">
    <property type="entry name" value="Sulf_AdTrans/APS_kinase"/>
</dbReference>
<dbReference type="Pfam" id="PF14306">
    <property type="entry name" value="PUA_2"/>
    <property type="match status" value="1"/>
</dbReference>
<reference evidence="9 10" key="1">
    <citation type="submission" date="2021-06" db="EMBL/GenBank/DDBJ databases">
        <title>Actinoplanes lichenicola sp. nov., and Actinoplanes ovalisporus sp. nov., isolated from lichen in Thailand.</title>
        <authorList>
            <person name="Saeng-In P."/>
            <person name="Kanchanasin P."/>
            <person name="Yuki M."/>
            <person name="Kudo T."/>
            <person name="Ohkuma M."/>
            <person name="Phongsopitanun W."/>
            <person name="Tanasupawat S."/>
        </authorList>
    </citation>
    <scope>NUCLEOTIDE SEQUENCE [LARGE SCALE GENOMIC DNA]</scope>
    <source>
        <strain evidence="9 10">NBRC 110975</strain>
    </source>
</reference>
<dbReference type="InterPro" id="IPR025980">
    <property type="entry name" value="ATP-Sase_PUA-like_dom"/>
</dbReference>
<evidence type="ECO:0000259" key="6">
    <source>
        <dbReference type="Pfam" id="PF01583"/>
    </source>
</evidence>